<name>A0A2C9D9T2_9HYPH</name>
<dbReference type="AlphaFoldDB" id="A0A2C9D9T2"/>
<dbReference type="Proteomes" id="UP000223606">
    <property type="component" value="Chromosome 1"/>
</dbReference>
<keyword evidence="2" id="KW-1185">Reference proteome</keyword>
<dbReference type="KEGG" id="hdi:HDIA_3357"/>
<sequence length="158" mass="17049">MDRSHYGPFSDWVTGSRIEWGVLAAQSQVMLRLLAAIDVACVDAGRVELKSDTEHVWAAATLLDGMIRLVLSDPNAIDGLAGDGIPGEVGSTIRAGLSKPLDAIVENCSSLADDLAADRSAVPLATRFQQIGLHARQMRQTVQFLSTFNRTLLPQYQS</sequence>
<evidence type="ECO:0000313" key="2">
    <source>
        <dbReference type="Proteomes" id="UP000223606"/>
    </source>
</evidence>
<dbReference type="RefSeq" id="WP_099557227.1">
    <property type="nucleotide sequence ID" value="NZ_LT960614.1"/>
</dbReference>
<dbReference type="EMBL" id="LT960614">
    <property type="protein sequence ID" value="SON56898.1"/>
    <property type="molecule type" value="Genomic_DNA"/>
</dbReference>
<organism evidence="1 2">
    <name type="scientific">Hartmannibacter diazotrophicus</name>
    <dbReference type="NCBI Taxonomy" id="1482074"/>
    <lineage>
        <taxon>Bacteria</taxon>
        <taxon>Pseudomonadati</taxon>
        <taxon>Pseudomonadota</taxon>
        <taxon>Alphaproteobacteria</taxon>
        <taxon>Hyphomicrobiales</taxon>
        <taxon>Pleomorphomonadaceae</taxon>
        <taxon>Hartmannibacter</taxon>
    </lineage>
</organism>
<protein>
    <submittedName>
        <fullName evidence="1">Uncharacterized protein</fullName>
    </submittedName>
</protein>
<proteinExistence type="predicted"/>
<gene>
    <name evidence="1" type="ORF">HDIA_3357</name>
</gene>
<reference evidence="2" key="1">
    <citation type="submission" date="2017-09" db="EMBL/GenBank/DDBJ databases">
        <title>Genome sequence of Nannocystis excedens DSM 71.</title>
        <authorList>
            <person name="Blom J."/>
        </authorList>
    </citation>
    <scope>NUCLEOTIDE SEQUENCE [LARGE SCALE GENOMIC DNA]</scope>
    <source>
        <strain evidence="2">type strain: E19</strain>
    </source>
</reference>
<evidence type="ECO:0000313" key="1">
    <source>
        <dbReference type="EMBL" id="SON56898.1"/>
    </source>
</evidence>
<accession>A0A2C9D9T2</accession>